<evidence type="ECO:0000256" key="6">
    <source>
        <dbReference type="ARBA" id="ARBA00023317"/>
    </source>
</evidence>
<dbReference type="SUPFAM" id="SSF52922">
    <property type="entry name" value="TK C-terminal domain-like"/>
    <property type="match status" value="1"/>
</dbReference>
<evidence type="ECO:0000256" key="5">
    <source>
        <dbReference type="ARBA" id="ARBA00023052"/>
    </source>
</evidence>
<dbReference type="PIRSF" id="PIRSF000156">
    <property type="entry name" value="Pyruvate_dh_E1"/>
    <property type="match status" value="1"/>
</dbReference>
<dbReference type="InterPro" id="IPR005474">
    <property type="entry name" value="Transketolase_N"/>
</dbReference>
<evidence type="ECO:0000259" key="9">
    <source>
        <dbReference type="Pfam" id="PF17831"/>
    </source>
</evidence>
<name>A0A094QG55_9ZZZZ</name>
<evidence type="ECO:0000256" key="3">
    <source>
        <dbReference type="ARBA" id="ARBA00017172"/>
    </source>
</evidence>
<dbReference type="InterPro" id="IPR051157">
    <property type="entry name" value="PDH/Transketolase"/>
</dbReference>
<dbReference type="PANTHER" id="PTHR43825:SF3">
    <property type="entry name" value="PYRUVATE DEHYDROGENASE E1 COMPONENT"/>
    <property type="match status" value="1"/>
</dbReference>
<dbReference type="Pfam" id="PF22613">
    <property type="entry name" value="Transketolase_C_1"/>
    <property type="match status" value="1"/>
</dbReference>
<dbReference type="EC" id="1.2.4.1" evidence="2"/>
<gene>
    <name evidence="11" type="ORF">GM50_22635</name>
</gene>
<dbReference type="InterPro" id="IPR041621">
    <property type="entry name" value="PDH_E1_M"/>
</dbReference>
<evidence type="ECO:0000256" key="1">
    <source>
        <dbReference type="ARBA" id="ARBA00001964"/>
    </source>
</evidence>
<comment type="catalytic activity">
    <reaction evidence="7">
        <text>N(6)-[(R)-lipoyl]-L-lysyl-[protein] + pyruvate + H(+) = N(6)-[(R)-S(8)-acetyldihydrolipoyl]-L-lysyl-[protein] + CO2</text>
        <dbReference type="Rhea" id="RHEA:19189"/>
        <dbReference type="Rhea" id="RHEA-COMP:10474"/>
        <dbReference type="Rhea" id="RHEA-COMP:10478"/>
        <dbReference type="ChEBI" id="CHEBI:15361"/>
        <dbReference type="ChEBI" id="CHEBI:15378"/>
        <dbReference type="ChEBI" id="CHEBI:16526"/>
        <dbReference type="ChEBI" id="CHEBI:83099"/>
        <dbReference type="ChEBI" id="CHEBI:83111"/>
        <dbReference type="EC" id="1.2.4.1"/>
    </reaction>
</comment>
<dbReference type="GO" id="GO:0004739">
    <property type="term" value="F:pyruvate dehydrogenase (acetyl-transferring) activity"/>
    <property type="evidence" value="ECO:0007669"/>
    <property type="project" value="UniProtKB-EC"/>
</dbReference>
<dbReference type="InterPro" id="IPR004660">
    <property type="entry name" value="PDH_E1"/>
</dbReference>
<comment type="caution">
    <text evidence="11">The sequence shown here is derived from an EMBL/GenBank/DDBJ whole genome shotgun (WGS) entry which is preliminary data.</text>
</comment>
<protein>
    <recommendedName>
        <fullName evidence="3">Pyruvate dehydrogenase E1 component</fullName>
        <ecNumber evidence="2">1.2.4.1</ecNumber>
    </recommendedName>
</protein>
<dbReference type="InterPro" id="IPR009014">
    <property type="entry name" value="Transketo_C/PFOR_II"/>
</dbReference>
<dbReference type="InterPro" id="IPR055152">
    <property type="entry name" value="Transketolase-like_C_2"/>
</dbReference>
<dbReference type="Gene3D" id="3.40.50.920">
    <property type="match status" value="1"/>
</dbReference>
<dbReference type="CDD" id="cd02017">
    <property type="entry name" value="TPP_E1_EcPDC_like"/>
    <property type="match status" value="1"/>
</dbReference>
<keyword evidence="6" id="KW-0670">Pyruvate</keyword>
<dbReference type="InterPro" id="IPR035807">
    <property type="entry name" value="PDC_E1_N"/>
</dbReference>
<dbReference type="Gene3D" id="3.40.50.970">
    <property type="match status" value="2"/>
</dbReference>
<organism evidence="11">
    <name type="scientific">freshwater metagenome</name>
    <dbReference type="NCBI Taxonomy" id="449393"/>
    <lineage>
        <taxon>unclassified sequences</taxon>
        <taxon>metagenomes</taxon>
        <taxon>ecological metagenomes</taxon>
    </lineage>
</organism>
<evidence type="ECO:0000256" key="4">
    <source>
        <dbReference type="ARBA" id="ARBA00023002"/>
    </source>
</evidence>
<dbReference type="EMBL" id="JNSK01000174">
    <property type="protein sequence ID" value="KGA13306.1"/>
    <property type="molecule type" value="Genomic_DNA"/>
</dbReference>
<proteinExistence type="predicted"/>
<dbReference type="PANTHER" id="PTHR43825">
    <property type="entry name" value="PYRUVATE DEHYDROGENASE E1 COMPONENT"/>
    <property type="match status" value="1"/>
</dbReference>
<accession>A0A094QG55</accession>
<feature type="domain" description="Pyruvate dehydrogenase E1 component middle" evidence="9">
    <location>
        <begin position="489"/>
        <end position="712"/>
    </location>
</feature>
<evidence type="ECO:0000256" key="7">
    <source>
        <dbReference type="ARBA" id="ARBA00051231"/>
    </source>
</evidence>
<dbReference type="Pfam" id="PF00456">
    <property type="entry name" value="Transketolase_N"/>
    <property type="match status" value="1"/>
</dbReference>
<dbReference type="FunFam" id="3.40.50.970:FF:000011">
    <property type="entry name" value="Pyruvate dehydrogenase E1 component"/>
    <property type="match status" value="1"/>
</dbReference>
<comment type="cofactor">
    <cofactor evidence="1">
        <name>thiamine diphosphate</name>
        <dbReference type="ChEBI" id="CHEBI:58937"/>
    </cofactor>
</comment>
<evidence type="ECO:0000259" key="8">
    <source>
        <dbReference type="Pfam" id="PF00456"/>
    </source>
</evidence>
<dbReference type="Pfam" id="PF17831">
    <property type="entry name" value="PDH_E1_M"/>
    <property type="match status" value="1"/>
</dbReference>
<evidence type="ECO:0000313" key="11">
    <source>
        <dbReference type="EMBL" id="KGA13306.1"/>
    </source>
</evidence>
<reference evidence="11" key="1">
    <citation type="submission" date="2014-05" db="EMBL/GenBank/DDBJ databases">
        <title>Key roles for freshwater Actinobacteria revealed by deep metagenomic sequencing.</title>
        <authorList>
            <person name="Ghai R."/>
            <person name="Mizuno C.M."/>
            <person name="Picazo A."/>
            <person name="Camacho A."/>
            <person name="Rodriguez-Valera F."/>
        </authorList>
    </citation>
    <scope>NUCLEOTIDE SEQUENCE</scope>
</reference>
<keyword evidence="4" id="KW-0560">Oxidoreductase</keyword>
<feature type="domain" description="Transketolase N-terminal" evidence="8">
    <location>
        <begin position="146"/>
        <end position="306"/>
    </location>
</feature>
<keyword evidence="5" id="KW-0786">Thiamine pyrophosphate</keyword>
<dbReference type="SUPFAM" id="SSF52518">
    <property type="entry name" value="Thiamin diphosphate-binding fold (THDP-binding)"/>
    <property type="match status" value="2"/>
</dbReference>
<evidence type="ECO:0000256" key="2">
    <source>
        <dbReference type="ARBA" id="ARBA00012281"/>
    </source>
</evidence>
<evidence type="ECO:0000259" key="10">
    <source>
        <dbReference type="Pfam" id="PF22613"/>
    </source>
</evidence>
<sequence length="906" mass="100673">MSGIFDTPDQNVDQLVDIDPTETAEWQASFDAALEHAGPVRARYLMLKLLQRAHEKQIGLSSLRNTDYINTISPEHEPAFPGDEAIERRIRQYIRWNAAMLVHRAQRPGVGVGGHISTYASSASLYEVGFNHFFRGMDHPGGGDQIFFQGHASPGMYARAFLEGRLSENQLDGFRQEVSHPGGGLSSYPHPRLMPDFWQFPTVSMGIGPINAIYQARFNRYLQNRGIKDTSQQHVWAFLGDGEVDEVDTLGAIGLASREGLDNLTFVVNCNLQRLDGPVRGNGKIIQELESTFIGAGWNVIKVVWGREWDPLLAQDREGALVNLMNITLDGDYQTYKAESGQYVRDNFFGRDPRTAAMVASWSNDQVWGLKRGGHDYRKLFAAYTAAMQPNGKPTVILAKTVKGWTLGSTFEGRNSTHQMKKMSLEDIVTFRDRLGIPIPDSQLDKYTPAYYKPADNSEEAKYMAERRAVLGGSIPRRRAKSKPLPMPADSVYESVKRGSGHQEIATTMAFVRMLKDLVKDPGLGSRIVPIIPDEARTFGMDSLFPTMKIYSPHGQKYTAVDRELMLSYKESTSGVILHEGINEAGSTASFTAVGTSYSTHDEPMIPIYIFYSMFGFQRTGDAFWAAADQLARGFVLGATAGRTTLNGEGLQHEDGHSHLLASTNPAVVCYDPAFAYEVGHIFKDGLRRMYGENSENIYYYITVYNEPYLHPEEPANLDVEGLLKGIYLFRSGERQRKKNAQILASGVAVNWATKAQELLQKDWGVSADVWSVTSWNELRRDGLAVDRHNLVNPSNKKSAYLTDRIKDAQGPVIAVSDYMRTVQDQIAPWIPQQFSSLGTDGFGLSDTRGALRRHFKVDAESIVVATLAQLAKSGDLKESVVQEALNKYRLDDISAADPGNTEGSG</sequence>
<feature type="domain" description="Transketolase-like C-terminal" evidence="10">
    <location>
        <begin position="726"/>
        <end position="859"/>
    </location>
</feature>
<dbReference type="NCBIfam" id="TIGR00759">
    <property type="entry name" value="aceE"/>
    <property type="match status" value="1"/>
</dbReference>
<dbReference type="InterPro" id="IPR029061">
    <property type="entry name" value="THDP-binding"/>
</dbReference>
<dbReference type="AlphaFoldDB" id="A0A094QG55"/>